<evidence type="ECO:0000256" key="1">
    <source>
        <dbReference type="SAM" id="MobiDB-lite"/>
    </source>
</evidence>
<protein>
    <submittedName>
        <fullName evidence="4">Pilus assembly protein</fullName>
    </submittedName>
</protein>
<keyword evidence="2" id="KW-0472">Membrane</keyword>
<keyword evidence="2" id="KW-0812">Transmembrane</keyword>
<dbReference type="Pfam" id="PF07811">
    <property type="entry name" value="TadE"/>
    <property type="match status" value="1"/>
</dbReference>
<dbReference type="RefSeq" id="WP_167935449.1">
    <property type="nucleotide sequence ID" value="NZ_JAAVJB010000323.1"/>
</dbReference>
<feature type="domain" description="TadE-like" evidence="3">
    <location>
        <begin position="40"/>
        <end position="82"/>
    </location>
</feature>
<feature type="region of interest" description="Disordered" evidence="1">
    <location>
        <begin position="1"/>
        <end position="35"/>
    </location>
</feature>
<dbReference type="InterPro" id="IPR012495">
    <property type="entry name" value="TadE-like_dom"/>
</dbReference>
<evidence type="ECO:0000313" key="5">
    <source>
        <dbReference type="Proteomes" id="UP000746503"/>
    </source>
</evidence>
<evidence type="ECO:0000313" key="4">
    <source>
        <dbReference type="EMBL" id="NJP68977.1"/>
    </source>
</evidence>
<keyword evidence="5" id="KW-1185">Reference proteome</keyword>
<organism evidence="4 5">
    <name type="scientific">Streptomyces spiramenti</name>
    <dbReference type="NCBI Taxonomy" id="2720606"/>
    <lineage>
        <taxon>Bacteria</taxon>
        <taxon>Bacillati</taxon>
        <taxon>Actinomycetota</taxon>
        <taxon>Actinomycetes</taxon>
        <taxon>Kitasatosporales</taxon>
        <taxon>Streptomycetaceae</taxon>
        <taxon>Streptomyces</taxon>
    </lineage>
</organism>
<name>A0ABX1API0_9ACTN</name>
<sequence length="152" mass="15218">MRPPDTDTAEATATTAGPAVVGGPTTTVAGSPRGRDAQRGITAVEFAGWLPVLLVVALAGVQLGLVGYAVQQAGTGARAAARVASQDDIADRYQSAGRAAVSDWLAVGYSLDAGCGGSADVATVTARIRIPSVLPFVDGFGTATRSVTMPCD</sequence>
<dbReference type="EMBL" id="JAAVJB010000323">
    <property type="protein sequence ID" value="NJP68977.1"/>
    <property type="molecule type" value="Genomic_DNA"/>
</dbReference>
<dbReference type="Proteomes" id="UP000746503">
    <property type="component" value="Unassembled WGS sequence"/>
</dbReference>
<feature type="compositionally biased region" description="Low complexity" evidence="1">
    <location>
        <begin position="9"/>
        <end position="30"/>
    </location>
</feature>
<evidence type="ECO:0000256" key="2">
    <source>
        <dbReference type="SAM" id="Phobius"/>
    </source>
</evidence>
<gene>
    <name evidence="4" type="ORF">HCJ92_22495</name>
</gene>
<feature type="transmembrane region" description="Helical" evidence="2">
    <location>
        <begin position="49"/>
        <end position="70"/>
    </location>
</feature>
<evidence type="ECO:0000259" key="3">
    <source>
        <dbReference type="Pfam" id="PF07811"/>
    </source>
</evidence>
<keyword evidence="2" id="KW-1133">Transmembrane helix</keyword>
<reference evidence="4 5" key="1">
    <citation type="submission" date="2020-03" db="EMBL/GenBank/DDBJ databases">
        <title>Draft genome of Streptomyces sp. ventii, isolated from the Axial Seamount in the Pacific Ocean, and resequencing of the two type strains Streptomyces lonarensis strain NCL 716 and Streptomyces bohaiensis strain 11A07.</title>
        <authorList>
            <person name="Loughran R.M."/>
            <person name="Pfannmuller K.M."/>
            <person name="Wasson B.J."/>
            <person name="Deadmond M.C."/>
            <person name="Paddock B.E."/>
            <person name="Koyack M.J."/>
            <person name="Gallegos D.A."/>
            <person name="Mitchell E.A."/>
            <person name="Ushijima B."/>
            <person name="Saw J.H."/>
            <person name="Mcphail K.L."/>
            <person name="Videau P."/>
        </authorList>
    </citation>
    <scope>NUCLEOTIDE SEQUENCE [LARGE SCALE GENOMIC DNA]</scope>
    <source>
        <strain evidence="5">5675061</strain>
    </source>
</reference>
<proteinExistence type="predicted"/>
<accession>A0ABX1API0</accession>
<comment type="caution">
    <text evidence="4">The sequence shown here is derived from an EMBL/GenBank/DDBJ whole genome shotgun (WGS) entry which is preliminary data.</text>
</comment>